<comment type="caution">
    <text evidence="2">The sequence shown here is derived from an EMBL/GenBank/DDBJ whole genome shotgun (WGS) entry which is preliminary data.</text>
</comment>
<protein>
    <submittedName>
        <fullName evidence="2">Uncharacterized protein</fullName>
    </submittedName>
</protein>
<accession>A0A9P9X7H5</accession>
<organism evidence="2 3">
    <name type="scientific">Colletotrichum abscissum</name>
    <dbReference type="NCBI Taxonomy" id="1671311"/>
    <lineage>
        <taxon>Eukaryota</taxon>
        <taxon>Fungi</taxon>
        <taxon>Dikarya</taxon>
        <taxon>Ascomycota</taxon>
        <taxon>Pezizomycotina</taxon>
        <taxon>Sordariomycetes</taxon>
        <taxon>Hypocreomycetidae</taxon>
        <taxon>Glomerellales</taxon>
        <taxon>Glomerellaceae</taxon>
        <taxon>Colletotrichum</taxon>
        <taxon>Colletotrichum acutatum species complex</taxon>
    </lineage>
</organism>
<dbReference type="Proteomes" id="UP001056436">
    <property type="component" value="Unassembled WGS sequence"/>
</dbReference>
<dbReference type="OrthoDB" id="4841159at2759"/>
<evidence type="ECO:0000313" key="3">
    <source>
        <dbReference type="Proteomes" id="UP001056436"/>
    </source>
</evidence>
<dbReference type="AlphaFoldDB" id="A0A9P9X7H5"/>
<feature type="compositionally biased region" description="Basic and acidic residues" evidence="1">
    <location>
        <begin position="46"/>
        <end position="78"/>
    </location>
</feature>
<feature type="region of interest" description="Disordered" evidence="1">
    <location>
        <begin position="46"/>
        <end position="91"/>
    </location>
</feature>
<dbReference type="EMBL" id="SDAQ01000094">
    <property type="protein sequence ID" value="KAI3539965.1"/>
    <property type="molecule type" value="Genomic_DNA"/>
</dbReference>
<proteinExistence type="predicted"/>
<gene>
    <name evidence="2" type="ORF">CABS02_11219</name>
</gene>
<evidence type="ECO:0000256" key="1">
    <source>
        <dbReference type="SAM" id="MobiDB-lite"/>
    </source>
</evidence>
<name>A0A9P9X7H5_9PEZI</name>
<reference evidence="2" key="1">
    <citation type="submission" date="2019-01" db="EMBL/GenBank/DDBJ databases">
        <title>Colletotrichum abscissum LGMF1257.</title>
        <authorList>
            <person name="Baroncelli R."/>
        </authorList>
    </citation>
    <scope>NUCLEOTIDE SEQUENCE</scope>
    <source>
        <strain evidence="2">Ca142</strain>
    </source>
</reference>
<sequence>MPAPLRATTFRPPSGWVLETVYAYNLRWPILREWLCDIFKKEGGQFSESQHERTYIDKNLREKTKKDKDRQNETRARTPDPPITYSATIPF</sequence>
<keyword evidence="3" id="KW-1185">Reference proteome</keyword>
<evidence type="ECO:0000313" key="2">
    <source>
        <dbReference type="EMBL" id="KAI3539965.1"/>
    </source>
</evidence>